<sequence length="297" mass="33937">MLKNKYLLIGCILLSFLLFVMYIGPKLPIVDTKLEGERLYFPENGKFQKAPFKPSERQWFGSDRDGRDLFSLIVMGAKETIILIFGITILRYLIAIPLGLSGYKNRGIMSKIIYGWHKLFSSLPTIFIAIIVLNMPFLVYAQHRMYWAIFALALIEVGRVSYIIQQQAHLISKKPYMDAGITIGMKPINLLKNYYLTNLAPDVATNFCLDVGRVALLMGQLAIFGIFMKVDFVQVGYGVSEIVNTSLEWGTMMKEARKDVVTAFWIPFFPALALAYIIFTFNILGEGLRRFFNRHLE</sequence>
<dbReference type="Proteomes" id="UP001232343">
    <property type="component" value="Unassembled WGS sequence"/>
</dbReference>
<organism evidence="8 9">
    <name type="scientific">Lederbergia wuyishanensis</name>
    <dbReference type="NCBI Taxonomy" id="1347903"/>
    <lineage>
        <taxon>Bacteria</taxon>
        <taxon>Bacillati</taxon>
        <taxon>Bacillota</taxon>
        <taxon>Bacilli</taxon>
        <taxon>Bacillales</taxon>
        <taxon>Bacillaceae</taxon>
        <taxon>Lederbergia</taxon>
    </lineage>
</organism>
<comment type="caution">
    <text evidence="8">The sequence shown here is derived from an EMBL/GenBank/DDBJ whole genome shotgun (WGS) entry which is preliminary data.</text>
</comment>
<accession>A0ABU0D4W7</accession>
<dbReference type="PANTHER" id="PTHR43839:SF3">
    <property type="entry name" value="OLIGOPEPTIDE ABC TRANSPORTER, PERMEASE PROTEIN"/>
    <property type="match status" value="1"/>
</dbReference>
<gene>
    <name evidence="8" type="ORF">J2S14_002255</name>
</gene>
<name>A0ABU0D4W7_9BACI</name>
<comment type="subcellular location">
    <subcellularLocation>
        <location evidence="1">Membrane</location>
        <topology evidence="1">Multi-pass membrane protein</topology>
    </subcellularLocation>
</comment>
<dbReference type="RefSeq" id="WP_244683134.1">
    <property type="nucleotide sequence ID" value="NZ_JALIRM010000015.1"/>
</dbReference>
<proteinExistence type="predicted"/>
<evidence type="ECO:0000256" key="4">
    <source>
        <dbReference type="ARBA" id="ARBA00022989"/>
    </source>
</evidence>
<feature type="transmembrane region" description="Helical" evidence="6">
    <location>
        <begin position="221"/>
        <end position="240"/>
    </location>
</feature>
<feature type="domain" description="ABC transmembrane type-1" evidence="7">
    <location>
        <begin position="96"/>
        <end position="296"/>
    </location>
</feature>
<keyword evidence="5 6" id="KW-0472">Membrane</keyword>
<keyword evidence="4 6" id="KW-1133">Transmembrane helix</keyword>
<protein>
    <submittedName>
        <fullName evidence="8">Peptide/nickel transport system permease protein</fullName>
    </submittedName>
</protein>
<keyword evidence="3 6" id="KW-0812">Transmembrane</keyword>
<dbReference type="InterPro" id="IPR035906">
    <property type="entry name" value="MetI-like_sf"/>
</dbReference>
<dbReference type="PANTHER" id="PTHR43839">
    <property type="entry name" value="OPPC IN A BINDING PROTEIN-DEPENDENT TRANSPORT SYSTEM"/>
    <property type="match status" value="1"/>
</dbReference>
<evidence type="ECO:0000256" key="2">
    <source>
        <dbReference type="ARBA" id="ARBA00022448"/>
    </source>
</evidence>
<dbReference type="InterPro" id="IPR000515">
    <property type="entry name" value="MetI-like"/>
</dbReference>
<reference evidence="8 9" key="1">
    <citation type="submission" date="2023-07" db="EMBL/GenBank/DDBJ databases">
        <title>Genomic Encyclopedia of Type Strains, Phase IV (KMG-IV): sequencing the most valuable type-strain genomes for metagenomic binning, comparative biology and taxonomic classification.</title>
        <authorList>
            <person name="Goeker M."/>
        </authorList>
    </citation>
    <scope>NUCLEOTIDE SEQUENCE [LARGE SCALE GENOMIC DNA]</scope>
    <source>
        <strain evidence="8 9">DSM 27848</strain>
    </source>
</reference>
<evidence type="ECO:0000313" key="8">
    <source>
        <dbReference type="EMBL" id="MDQ0343440.1"/>
    </source>
</evidence>
<dbReference type="SUPFAM" id="SSF161098">
    <property type="entry name" value="MetI-like"/>
    <property type="match status" value="1"/>
</dbReference>
<evidence type="ECO:0000259" key="7">
    <source>
        <dbReference type="Pfam" id="PF00528"/>
    </source>
</evidence>
<dbReference type="CDD" id="cd06261">
    <property type="entry name" value="TM_PBP2"/>
    <property type="match status" value="1"/>
</dbReference>
<keyword evidence="2" id="KW-0813">Transport</keyword>
<dbReference type="Pfam" id="PF00528">
    <property type="entry name" value="BPD_transp_1"/>
    <property type="match status" value="1"/>
</dbReference>
<dbReference type="EMBL" id="JAUSUO010000005">
    <property type="protein sequence ID" value="MDQ0343440.1"/>
    <property type="molecule type" value="Genomic_DNA"/>
</dbReference>
<feature type="transmembrane region" description="Helical" evidence="6">
    <location>
        <begin position="260"/>
        <end position="284"/>
    </location>
</feature>
<evidence type="ECO:0000256" key="3">
    <source>
        <dbReference type="ARBA" id="ARBA00022692"/>
    </source>
</evidence>
<evidence type="ECO:0000256" key="1">
    <source>
        <dbReference type="ARBA" id="ARBA00004141"/>
    </source>
</evidence>
<evidence type="ECO:0000313" key="9">
    <source>
        <dbReference type="Proteomes" id="UP001232343"/>
    </source>
</evidence>
<feature type="transmembrane region" description="Helical" evidence="6">
    <location>
        <begin position="119"/>
        <end position="139"/>
    </location>
</feature>
<evidence type="ECO:0000256" key="5">
    <source>
        <dbReference type="ARBA" id="ARBA00023136"/>
    </source>
</evidence>
<evidence type="ECO:0000256" key="6">
    <source>
        <dbReference type="SAM" id="Phobius"/>
    </source>
</evidence>
<feature type="transmembrane region" description="Helical" evidence="6">
    <location>
        <begin position="7"/>
        <end position="24"/>
    </location>
</feature>
<dbReference type="Gene3D" id="1.10.3720.10">
    <property type="entry name" value="MetI-like"/>
    <property type="match status" value="1"/>
</dbReference>
<feature type="transmembrane region" description="Helical" evidence="6">
    <location>
        <begin position="80"/>
        <end position="98"/>
    </location>
</feature>
<keyword evidence="9" id="KW-1185">Reference proteome</keyword>
<feature type="transmembrane region" description="Helical" evidence="6">
    <location>
        <begin position="145"/>
        <end position="164"/>
    </location>
</feature>